<dbReference type="AlphaFoldDB" id="A0A4R0KUK4"/>
<keyword evidence="3" id="KW-1185">Reference proteome</keyword>
<organism evidence="2 3">
    <name type="scientific">Kribbella pittospori</name>
    <dbReference type="NCBI Taxonomy" id="722689"/>
    <lineage>
        <taxon>Bacteria</taxon>
        <taxon>Bacillati</taxon>
        <taxon>Actinomycetota</taxon>
        <taxon>Actinomycetes</taxon>
        <taxon>Propionibacteriales</taxon>
        <taxon>Kribbellaceae</taxon>
        <taxon>Kribbella</taxon>
    </lineage>
</organism>
<accession>A0A4R0KUK4</accession>
<feature type="transmembrane region" description="Helical" evidence="1">
    <location>
        <begin position="99"/>
        <end position="122"/>
    </location>
</feature>
<keyword evidence="1" id="KW-0472">Membrane</keyword>
<protein>
    <submittedName>
        <fullName evidence="2">DUF4386 domain-containing protein</fullName>
    </submittedName>
</protein>
<feature type="transmembrane region" description="Helical" evidence="1">
    <location>
        <begin position="27"/>
        <end position="47"/>
    </location>
</feature>
<dbReference type="OrthoDB" id="1176146at2"/>
<reference evidence="2 3" key="1">
    <citation type="submission" date="2019-02" db="EMBL/GenBank/DDBJ databases">
        <title>Kribbella capetownensis sp. nov. and Kribbella speibonae sp. nov., isolated from soil.</title>
        <authorList>
            <person name="Curtis S.M."/>
            <person name="Norton I."/>
            <person name="Everest G.J."/>
            <person name="Meyers P.R."/>
        </authorList>
    </citation>
    <scope>NUCLEOTIDE SEQUENCE [LARGE SCALE GENOMIC DNA]</scope>
    <source>
        <strain evidence="2 3">NRRL B-24813</strain>
    </source>
</reference>
<dbReference type="Proteomes" id="UP000291144">
    <property type="component" value="Unassembled WGS sequence"/>
</dbReference>
<gene>
    <name evidence="2" type="ORF">E0H73_12340</name>
</gene>
<dbReference type="EMBL" id="SJKB01000003">
    <property type="protein sequence ID" value="TCC63244.1"/>
    <property type="molecule type" value="Genomic_DNA"/>
</dbReference>
<proteinExistence type="predicted"/>
<keyword evidence="1" id="KW-1133">Transmembrane helix</keyword>
<comment type="caution">
    <text evidence="2">The sequence shown here is derived from an EMBL/GenBank/DDBJ whole genome shotgun (WGS) entry which is preliminary data.</text>
</comment>
<feature type="transmembrane region" description="Helical" evidence="1">
    <location>
        <begin position="142"/>
        <end position="164"/>
    </location>
</feature>
<dbReference type="Pfam" id="PF14329">
    <property type="entry name" value="DUF4386"/>
    <property type="match status" value="1"/>
</dbReference>
<name>A0A4R0KUK4_9ACTN</name>
<dbReference type="InterPro" id="IPR025495">
    <property type="entry name" value="DUF4386"/>
</dbReference>
<feature type="transmembrane region" description="Helical" evidence="1">
    <location>
        <begin position="201"/>
        <end position="221"/>
    </location>
</feature>
<sequence>MTITASTASADRRTADPTRNNARAGGIFYLLTFAASIPALLLLSPVLNDAGYITSAGQDTRVLWGCFLDFVNAVTCIGTAVAVYPVVKRRNESLALGFVTSRMLEAAIVMIGVVSLLALVTLRQDQAGDVATGQALVAVRDWTFLFGPGFMATVNAILFGTLLYRSRLVPRIIPTMGLIGAPLLFTANLLTVFGHNTQTSGWSLLATLPVAAWELSVGIYMTTKGFRRV</sequence>
<dbReference type="RefSeq" id="WP_131354066.1">
    <property type="nucleotide sequence ID" value="NZ_SJKB01000003.1"/>
</dbReference>
<evidence type="ECO:0000313" key="3">
    <source>
        <dbReference type="Proteomes" id="UP000291144"/>
    </source>
</evidence>
<feature type="transmembrane region" description="Helical" evidence="1">
    <location>
        <begin position="176"/>
        <end position="195"/>
    </location>
</feature>
<evidence type="ECO:0000313" key="2">
    <source>
        <dbReference type="EMBL" id="TCC63244.1"/>
    </source>
</evidence>
<feature type="transmembrane region" description="Helical" evidence="1">
    <location>
        <begin position="62"/>
        <end position="87"/>
    </location>
</feature>
<evidence type="ECO:0000256" key="1">
    <source>
        <dbReference type="SAM" id="Phobius"/>
    </source>
</evidence>
<keyword evidence="1" id="KW-0812">Transmembrane</keyword>